<gene>
    <name evidence="2" type="ORF">PS624_00905</name>
</gene>
<reference evidence="2 3" key="1">
    <citation type="submission" date="2019-09" db="EMBL/GenBank/DDBJ databases">
        <authorList>
            <person name="Chandra G."/>
            <person name="Truman W A."/>
        </authorList>
    </citation>
    <scope>NUCLEOTIDE SEQUENCE [LARGE SCALE GENOMIC DNA]</scope>
    <source>
        <strain evidence="2">PS624</strain>
    </source>
</reference>
<proteinExistence type="predicted"/>
<keyword evidence="1" id="KW-0812">Transmembrane</keyword>
<keyword evidence="1" id="KW-1133">Transmembrane helix</keyword>
<feature type="transmembrane region" description="Helical" evidence="1">
    <location>
        <begin position="53"/>
        <end position="69"/>
    </location>
</feature>
<accession>A0A5E6QBZ2</accession>
<dbReference type="EMBL" id="CABVGZ010000006">
    <property type="protein sequence ID" value="VVM53421.1"/>
    <property type="molecule type" value="Genomic_DNA"/>
</dbReference>
<protein>
    <submittedName>
        <fullName evidence="2">Uncharacterized protein</fullName>
    </submittedName>
</protein>
<evidence type="ECO:0000256" key="1">
    <source>
        <dbReference type="SAM" id="Phobius"/>
    </source>
</evidence>
<evidence type="ECO:0000313" key="2">
    <source>
        <dbReference type="EMBL" id="VVM53421.1"/>
    </source>
</evidence>
<evidence type="ECO:0000313" key="3">
    <source>
        <dbReference type="Proteomes" id="UP000326241"/>
    </source>
</evidence>
<sequence>MKRHTRARTLLAHLLFWGVLLSLLAIVLTLAAFEGSSNIQEWNTWRQSNQSALLIWRAPLYAVTVYGWYRMRLSLIKRGFTRHQHRRLLYAEVAAIAALALLELLNFRPA</sequence>
<dbReference type="AlphaFoldDB" id="A0A5E6QBZ2"/>
<dbReference type="Proteomes" id="UP000326241">
    <property type="component" value="Unassembled WGS sequence"/>
</dbReference>
<keyword evidence="1" id="KW-0472">Membrane</keyword>
<dbReference type="RefSeq" id="WP_150774182.1">
    <property type="nucleotide sequence ID" value="NZ_CABVGZ010000006.1"/>
</dbReference>
<organism evidence="2 3">
    <name type="scientific">Pseudomonas fluorescens</name>
    <dbReference type="NCBI Taxonomy" id="294"/>
    <lineage>
        <taxon>Bacteria</taxon>
        <taxon>Pseudomonadati</taxon>
        <taxon>Pseudomonadota</taxon>
        <taxon>Gammaproteobacteria</taxon>
        <taxon>Pseudomonadales</taxon>
        <taxon>Pseudomonadaceae</taxon>
        <taxon>Pseudomonas</taxon>
    </lineage>
</organism>
<feature type="transmembrane region" description="Helical" evidence="1">
    <location>
        <begin position="89"/>
        <end position="107"/>
    </location>
</feature>
<name>A0A5E6QBZ2_PSEFL</name>
<feature type="transmembrane region" description="Helical" evidence="1">
    <location>
        <begin position="12"/>
        <end position="33"/>
    </location>
</feature>